<dbReference type="eggNOG" id="COG1024">
    <property type="taxonomic scope" value="Bacteria"/>
</dbReference>
<dbReference type="GO" id="GO:0006635">
    <property type="term" value="P:fatty acid beta-oxidation"/>
    <property type="evidence" value="ECO:0007669"/>
    <property type="project" value="TreeGrafter"/>
</dbReference>
<dbReference type="CDD" id="cd06558">
    <property type="entry name" value="crotonase-like"/>
    <property type="match status" value="1"/>
</dbReference>
<dbReference type="InterPro" id="IPR018376">
    <property type="entry name" value="Enoyl-CoA_hyd/isom_CS"/>
</dbReference>
<evidence type="ECO:0000313" key="4">
    <source>
        <dbReference type="EMBL" id="EFR30703.1"/>
    </source>
</evidence>
<dbReference type="FunFam" id="3.90.226.10:FF:000009">
    <property type="entry name" value="Carnitinyl-CoA dehydratase"/>
    <property type="match status" value="1"/>
</dbReference>
<dbReference type="PANTHER" id="PTHR11941:SF54">
    <property type="entry name" value="ENOYL-COA HYDRATASE, MITOCHONDRIAL"/>
    <property type="match status" value="1"/>
</dbReference>
<evidence type="ECO:0000313" key="5">
    <source>
        <dbReference type="Proteomes" id="UP000005990"/>
    </source>
</evidence>
<dbReference type="Pfam" id="PF00378">
    <property type="entry name" value="ECH_1"/>
    <property type="match status" value="1"/>
</dbReference>
<dbReference type="Proteomes" id="UP000005990">
    <property type="component" value="Unassembled WGS sequence"/>
</dbReference>
<dbReference type="Gene3D" id="1.10.12.10">
    <property type="entry name" value="Lyase 2-enoyl-coa Hydratase, Chain A, domain 2"/>
    <property type="match status" value="1"/>
</dbReference>
<keyword evidence="2 4" id="KW-0456">Lyase</keyword>
<dbReference type="EMBL" id="AENN01000017">
    <property type="protein sequence ID" value="EFR30703.1"/>
    <property type="molecule type" value="Genomic_DNA"/>
</dbReference>
<dbReference type="AlphaFoldDB" id="E4KQQ0"/>
<dbReference type="GO" id="GO:0016836">
    <property type="term" value="F:hydro-lyase activity"/>
    <property type="evidence" value="ECO:0007669"/>
    <property type="project" value="UniProtKB-ARBA"/>
</dbReference>
<evidence type="ECO:0000256" key="2">
    <source>
        <dbReference type="ARBA" id="ARBA00023239"/>
    </source>
</evidence>
<dbReference type="FunFam" id="1.10.12.10:FF:000001">
    <property type="entry name" value="Probable enoyl-CoA hydratase, mitochondrial"/>
    <property type="match status" value="1"/>
</dbReference>
<dbReference type="PANTHER" id="PTHR11941">
    <property type="entry name" value="ENOYL-COA HYDRATASE-RELATED"/>
    <property type="match status" value="1"/>
</dbReference>
<dbReference type="RefSeq" id="WP_006418863.1">
    <property type="nucleotide sequence ID" value="NZ_AENN01000017.1"/>
</dbReference>
<dbReference type="InterPro" id="IPR029045">
    <property type="entry name" value="ClpP/crotonase-like_dom_sf"/>
</dbReference>
<dbReference type="PROSITE" id="PS00166">
    <property type="entry name" value="ENOYL_COA_HYDRATASE"/>
    <property type="match status" value="1"/>
</dbReference>
<comment type="caution">
    <text evidence="4">The sequence shown here is derived from an EMBL/GenBank/DDBJ whole genome shotgun (WGS) entry which is preliminary data.</text>
</comment>
<dbReference type="OrthoDB" id="9775794at2"/>
<comment type="similarity">
    <text evidence="1 3">Belongs to the enoyl-CoA hydratase/isomerase family.</text>
</comment>
<proteinExistence type="inferred from homology"/>
<accession>E4KQQ0</accession>
<reference evidence="4 5" key="1">
    <citation type="submission" date="2010-10" db="EMBL/GenBank/DDBJ databases">
        <authorList>
            <person name="Durkin A.S."/>
            <person name="Madupu R."/>
            <person name="Torralba M."/>
            <person name="Gillis M."/>
            <person name="Methe B."/>
            <person name="Sutton G."/>
            <person name="Nelson K.E."/>
        </authorList>
    </citation>
    <scope>NUCLEOTIDE SEQUENCE [LARGE SCALE GENOMIC DNA]</scope>
    <source>
        <strain evidence="4 5">ACS-139-V-Col8</strain>
    </source>
</reference>
<dbReference type="STRING" id="908337.HMPREF9257_0609"/>
<evidence type="ECO:0000256" key="3">
    <source>
        <dbReference type="RuleBase" id="RU003707"/>
    </source>
</evidence>
<evidence type="ECO:0000256" key="1">
    <source>
        <dbReference type="ARBA" id="ARBA00005254"/>
    </source>
</evidence>
<organism evidence="4 5">
    <name type="scientific">Eremococcus coleocola ACS-139-V-Col8</name>
    <dbReference type="NCBI Taxonomy" id="908337"/>
    <lineage>
        <taxon>Bacteria</taxon>
        <taxon>Bacillati</taxon>
        <taxon>Bacillota</taxon>
        <taxon>Bacilli</taxon>
        <taxon>Lactobacillales</taxon>
        <taxon>Aerococcaceae</taxon>
        <taxon>Eremococcus</taxon>
    </lineage>
</organism>
<dbReference type="SUPFAM" id="SSF52096">
    <property type="entry name" value="ClpP/crotonase"/>
    <property type="match status" value="1"/>
</dbReference>
<sequence>MKELATLTLNIEDTLAFLNLNAVKSLNAINSAMLDDLNEAMDLLEADPNVKVLVITGNGKAFMAGGDIKEMMDLSPEEADHFIAYGNQTMNRIMNLSLVTIAAVNGFALGGGLELALTCDIRIGTTANKIGFPEVGLGIIPGYGGTQRASRLIGIGQTKRLALSGEIIDGAEAHRIGLLEKIVEPDQLIEEATKFAKQIAKNAPIAIKQAKLSINFGSQSTLENGLKLEGEIVKGLFRTEDKYEGMNAFVEKRKAEFKGK</sequence>
<dbReference type="Gene3D" id="3.90.226.10">
    <property type="entry name" value="2-enoyl-CoA Hydratase, Chain A, domain 1"/>
    <property type="match status" value="1"/>
</dbReference>
<gene>
    <name evidence="4" type="primary">crt</name>
    <name evidence="4" type="ORF">HMPREF9257_0609</name>
</gene>
<name>E4KQQ0_9LACT</name>
<dbReference type="EC" id="4.2.1.55" evidence="4"/>
<keyword evidence="5" id="KW-1185">Reference proteome</keyword>
<protein>
    <submittedName>
        <fullName evidence="4">3-hydroxybutyryl-CoA dehydratase</fullName>
        <ecNumber evidence="4">4.2.1.55</ecNumber>
    </submittedName>
</protein>
<dbReference type="InterPro" id="IPR014748">
    <property type="entry name" value="Enoyl-CoA_hydra_C"/>
</dbReference>
<dbReference type="InterPro" id="IPR001753">
    <property type="entry name" value="Enoyl-CoA_hydra/iso"/>
</dbReference>